<dbReference type="Proteomes" id="UP000297595">
    <property type="component" value="Unassembled WGS sequence"/>
</dbReference>
<proteinExistence type="predicted"/>
<comment type="caution">
    <text evidence="1">The sequence shown here is derived from an EMBL/GenBank/DDBJ whole genome shotgun (WGS) entry which is preliminary data.</text>
</comment>
<protein>
    <submittedName>
        <fullName evidence="1">Uncharacterized protein</fullName>
    </submittedName>
</protein>
<dbReference type="AlphaFoldDB" id="A0A7C8PRM1"/>
<dbReference type="EMBL" id="SOZJ01000005">
    <property type="protein sequence ID" value="TGJ66287.1"/>
    <property type="molecule type" value="Genomic_DNA"/>
</dbReference>
<evidence type="ECO:0000313" key="2">
    <source>
        <dbReference type="Proteomes" id="UP000297595"/>
    </source>
</evidence>
<reference evidence="1 2" key="1">
    <citation type="submission" date="2019-03" db="EMBL/GenBank/DDBJ databases">
        <title>Nematode-trapping fungi genome.</title>
        <authorList>
            <person name="Vidal-Diez De Ulzurrun G."/>
        </authorList>
    </citation>
    <scope>NUCLEOTIDE SEQUENCE [LARGE SCALE GENOMIC DNA]</scope>
    <source>
        <strain evidence="1 2">TWF154</strain>
    </source>
</reference>
<gene>
    <name evidence="1" type="ORF">EYR41_007931</name>
</gene>
<evidence type="ECO:0000313" key="1">
    <source>
        <dbReference type="EMBL" id="TGJ66287.1"/>
    </source>
</evidence>
<name>A0A7C8PRM1_ORBOL</name>
<organism evidence="1 2">
    <name type="scientific">Orbilia oligospora</name>
    <name type="common">Nematode-trapping fungus</name>
    <name type="synonym">Arthrobotrys oligospora</name>
    <dbReference type="NCBI Taxonomy" id="2813651"/>
    <lineage>
        <taxon>Eukaryota</taxon>
        <taxon>Fungi</taxon>
        <taxon>Dikarya</taxon>
        <taxon>Ascomycota</taxon>
        <taxon>Pezizomycotina</taxon>
        <taxon>Orbiliomycetes</taxon>
        <taxon>Orbiliales</taxon>
        <taxon>Orbiliaceae</taxon>
        <taxon>Orbilia</taxon>
    </lineage>
</organism>
<accession>A0A7C8PRM1</accession>
<dbReference type="OrthoDB" id="5374991at2759"/>
<sequence>MREVESQSNAQDAEHYPVQPEHWVVRAMKGRIGAAWFCFANFVSFVLIFLVFLGNIYPSTTIFAMISIDLRPQFNKTLPSEIYRANNYTGTNPLTNRIEQPRYLYLGFSGYCNIYDNNSTDFNQYSKECIKSFVQPLLLPDGTFQKQNGEVRDTSTHEFNLRQAYPMWQAAAALMILIMLYNVAGIAVVCAGKYYEFAYKYLWIVSILLSIPPAVLAPLALSKVYSPLGAAQTGGGQCLGSNLFFLAMLLTFVAHPVLFVVAVVIVGFAIVIVWWILSLCCTNETREEEKARKKKEEEERRRVLGMRRW</sequence>